<organism evidence="3 4">
    <name type="scientific">Halomonas cupida</name>
    <dbReference type="NCBI Taxonomy" id="44933"/>
    <lineage>
        <taxon>Bacteria</taxon>
        <taxon>Pseudomonadati</taxon>
        <taxon>Pseudomonadota</taxon>
        <taxon>Gammaproteobacteria</taxon>
        <taxon>Oceanospirillales</taxon>
        <taxon>Halomonadaceae</taxon>
        <taxon>Halomonas</taxon>
    </lineage>
</organism>
<feature type="domain" description="Bacterial bifunctional deaminase-reductase C-terminal" evidence="1">
    <location>
        <begin position="2"/>
        <end position="173"/>
    </location>
</feature>
<sequence>MRKLIMWNLITLDGYFEGEKNWDLSWHEQVWGEELEQFSLDQLQSADMLVFGRVTYEGMASYWQTATGAIADYMNSLPKVVCSRTLQTADWVNTRIVNDNVAQELASLKQQGNGNMFIFGSADLSKTLINEKLFDEYRIAIAPVIHGRGRLLFSGGLTPQGLQLLEARPLSSGCTILRYQADGTA</sequence>
<dbReference type="PANTHER" id="PTHR38011:SF11">
    <property type="entry name" value="2,5-DIAMINO-6-RIBOSYLAMINO-4(3H)-PYRIMIDINONE 5'-PHOSPHATE REDUCTASE"/>
    <property type="match status" value="1"/>
</dbReference>
<dbReference type="Gene3D" id="3.40.430.10">
    <property type="entry name" value="Dihydrofolate Reductase, subunit A"/>
    <property type="match status" value="1"/>
</dbReference>
<keyword evidence="5" id="KW-1185">Reference proteome</keyword>
<dbReference type="OrthoDB" id="9782335at2"/>
<proteinExistence type="predicted"/>
<dbReference type="RefSeq" id="WP_073434845.1">
    <property type="nucleotide sequence ID" value="NZ_BJXU01000038.1"/>
</dbReference>
<dbReference type="GO" id="GO:0008703">
    <property type="term" value="F:5-amino-6-(5-phosphoribosylamino)uracil reductase activity"/>
    <property type="evidence" value="ECO:0007669"/>
    <property type="project" value="InterPro"/>
</dbReference>
<dbReference type="Pfam" id="PF01872">
    <property type="entry name" value="RibD_C"/>
    <property type="match status" value="1"/>
</dbReference>
<dbReference type="GO" id="GO:0009231">
    <property type="term" value="P:riboflavin biosynthetic process"/>
    <property type="evidence" value="ECO:0007669"/>
    <property type="project" value="InterPro"/>
</dbReference>
<dbReference type="SUPFAM" id="SSF53597">
    <property type="entry name" value="Dihydrofolate reductase-like"/>
    <property type="match status" value="1"/>
</dbReference>
<evidence type="ECO:0000313" key="3">
    <source>
        <dbReference type="EMBL" id="SHL94977.1"/>
    </source>
</evidence>
<dbReference type="AlphaFoldDB" id="A0A1M7ETP9"/>
<reference evidence="3 4" key="1">
    <citation type="submission" date="2016-11" db="EMBL/GenBank/DDBJ databases">
        <authorList>
            <person name="Jaros S."/>
            <person name="Januszkiewicz K."/>
            <person name="Wedrychowicz H."/>
        </authorList>
    </citation>
    <scope>NUCLEOTIDE SEQUENCE [LARGE SCALE GENOMIC DNA]</scope>
    <source>
        <strain evidence="3 4">DSM 4740</strain>
    </source>
</reference>
<evidence type="ECO:0000259" key="1">
    <source>
        <dbReference type="Pfam" id="PF01872"/>
    </source>
</evidence>
<protein>
    <submittedName>
        <fullName evidence="3">Dihydrofolate reductase</fullName>
    </submittedName>
    <submittedName>
        <fullName evidence="2">Riboflavin biosynthesis protein RibD</fullName>
    </submittedName>
</protein>
<dbReference type="PANTHER" id="PTHR38011">
    <property type="entry name" value="DIHYDROFOLATE REDUCTASE FAMILY PROTEIN (AFU_ORTHOLOGUE AFUA_8G06820)"/>
    <property type="match status" value="1"/>
</dbReference>
<dbReference type="InterPro" id="IPR050765">
    <property type="entry name" value="Riboflavin_Biosynth_HTPR"/>
</dbReference>
<dbReference type="STRING" id="44933.SAMN05660971_01781"/>
<dbReference type="Proteomes" id="UP000321726">
    <property type="component" value="Unassembled WGS sequence"/>
</dbReference>
<evidence type="ECO:0000313" key="2">
    <source>
        <dbReference type="EMBL" id="GEN23251.1"/>
    </source>
</evidence>
<dbReference type="InterPro" id="IPR024072">
    <property type="entry name" value="DHFR-like_dom_sf"/>
</dbReference>
<reference evidence="2 5" key="2">
    <citation type="submission" date="2019-07" db="EMBL/GenBank/DDBJ databases">
        <title>Whole genome shotgun sequence of Halomonas cupida NBRC 102219.</title>
        <authorList>
            <person name="Hosoyama A."/>
            <person name="Uohara A."/>
            <person name="Ohji S."/>
            <person name="Ichikawa N."/>
        </authorList>
    </citation>
    <scope>NUCLEOTIDE SEQUENCE [LARGE SCALE GENOMIC DNA]</scope>
    <source>
        <strain evidence="2 5">NBRC 102219</strain>
    </source>
</reference>
<dbReference type="Proteomes" id="UP000184123">
    <property type="component" value="Unassembled WGS sequence"/>
</dbReference>
<gene>
    <name evidence="2" type="ORF">HCU01_12000</name>
    <name evidence="3" type="ORF">SAMN05660971_01781</name>
</gene>
<dbReference type="EMBL" id="FRCA01000004">
    <property type="protein sequence ID" value="SHL94977.1"/>
    <property type="molecule type" value="Genomic_DNA"/>
</dbReference>
<evidence type="ECO:0000313" key="4">
    <source>
        <dbReference type="Proteomes" id="UP000184123"/>
    </source>
</evidence>
<dbReference type="EMBL" id="BJXU01000038">
    <property type="protein sequence ID" value="GEN23251.1"/>
    <property type="molecule type" value="Genomic_DNA"/>
</dbReference>
<accession>A0A1M7ETP9</accession>
<evidence type="ECO:0000313" key="5">
    <source>
        <dbReference type="Proteomes" id="UP000321726"/>
    </source>
</evidence>
<name>A0A1M7ETP9_9GAMM</name>
<dbReference type="InterPro" id="IPR002734">
    <property type="entry name" value="RibDG_C"/>
</dbReference>